<dbReference type="AlphaFoldDB" id="A0A941I5J8"/>
<dbReference type="EMBL" id="JAGSPN010000001">
    <property type="protein sequence ID" value="MBR7780595.1"/>
    <property type="molecule type" value="Genomic_DNA"/>
</dbReference>
<gene>
    <name evidence="2" type="ORF">KDM89_00450</name>
</gene>
<dbReference type="Proteomes" id="UP000680067">
    <property type="component" value="Unassembled WGS sequence"/>
</dbReference>
<feature type="domain" description="DUF6985" evidence="1">
    <location>
        <begin position="7"/>
        <end position="156"/>
    </location>
</feature>
<organism evidence="2 3">
    <name type="scientific">Undibacterium luofuense</name>
    <dbReference type="NCBI Taxonomy" id="2828733"/>
    <lineage>
        <taxon>Bacteria</taxon>
        <taxon>Pseudomonadati</taxon>
        <taxon>Pseudomonadota</taxon>
        <taxon>Betaproteobacteria</taxon>
        <taxon>Burkholderiales</taxon>
        <taxon>Oxalobacteraceae</taxon>
        <taxon>Undibacterium</taxon>
    </lineage>
</organism>
<proteinExistence type="predicted"/>
<name>A0A941I5J8_9BURK</name>
<protein>
    <recommendedName>
        <fullName evidence="1">DUF6985 domain-containing protein</fullName>
    </recommendedName>
</protein>
<evidence type="ECO:0000313" key="3">
    <source>
        <dbReference type="Proteomes" id="UP000680067"/>
    </source>
</evidence>
<evidence type="ECO:0000259" key="1">
    <source>
        <dbReference type="Pfam" id="PF22481"/>
    </source>
</evidence>
<evidence type="ECO:0000313" key="2">
    <source>
        <dbReference type="EMBL" id="MBR7780595.1"/>
    </source>
</evidence>
<dbReference type="Pfam" id="PF22481">
    <property type="entry name" value="DUF6985"/>
    <property type="match status" value="1"/>
</dbReference>
<keyword evidence="3" id="KW-1185">Reference proteome</keyword>
<reference evidence="2" key="1">
    <citation type="submission" date="2021-04" db="EMBL/GenBank/DDBJ databases">
        <title>novel species isolated from subtropical streams in China.</title>
        <authorList>
            <person name="Lu H."/>
        </authorList>
    </citation>
    <scope>NUCLEOTIDE SEQUENCE</scope>
    <source>
        <strain evidence="2">LFS511W</strain>
    </source>
</reference>
<comment type="caution">
    <text evidence="2">The sequence shown here is derived from an EMBL/GenBank/DDBJ whole genome shotgun (WGS) entry which is preliminary data.</text>
</comment>
<dbReference type="InterPro" id="IPR054254">
    <property type="entry name" value="DUF6985"/>
</dbReference>
<sequence length="177" mass="20189">MMEFPLLGTLSHDADYDWLVSAPVAVPALDGLECEFLLEGYADDAHPEEFHEAVRRFLKAGPDMLRAAQQHIYYYYLDCARLAKSEKRDCPDIQHAAQLWDHLEFGAEILVRRRTNAEQGVYLVLECDCDWNEEDGLQIVFREGTHVSRVSAFDDFLSNQEVYGLAELDGIVYQSPG</sequence>
<dbReference type="RefSeq" id="WP_212685998.1">
    <property type="nucleotide sequence ID" value="NZ_CAXBSD010000001.1"/>
</dbReference>
<accession>A0A941I5J8</accession>